<accession>A0A9K3JTB8</accession>
<gene>
    <name evidence="2" type="ORF">HanXRQr2_Chr01g0006451</name>
</gene>
<comment type="caution">
    <text evidence="2">The sequence shown here is derived from an EMBL/GenBank/DDBJ whole genome shotgun (WGS) entry which is preliminary data.</text>
</comment>
<feature type="region of interest" description="Disordered" evidence="1">
    <location>
        <begin position="53"/>
        <end position="79"/>
    </location>
</feature>
<evidence type="ECO:0000313" key="2">
    <source>
        <dbReference type="EMBL" id="KAF5820809.1"/>
    </source>
</evidence>
<name>A0A9K3JTB8_HELAN</name>
<evidence type="ECO:0000313" key="3">
    <source>
        <dbReference type="Proteomes" id="UP000215914"/>
    </source>
</evidence>
<protein>
    <submittedName>
        <fullName evidence="2">Uncharacterized protein</fullName>
    </submittedName>
</protein>
<dbReference type="Proteomes" id="UP000215914">
    <property type="component" value="Unassembled WGS sequence"/>
</dbReference>
<dbReference type="AlphaFoldDB" id="A0A9K3JTB8"/>
<sequence length="79" mass="8825">MQPVTLPPFTTIAAHSTGITTFNFNFQGLISCDSGTLPISFDLFLLGVRKIKTRPDPSKNRPKPIPDLTYVHYPKKTHV</sequence>
<dbReference type="EMBL" id="MNCJ02000316">
    <property type="protein sequence ID" value="KAF5820809.1"/>
    <property type="molecule type" value="Genomic_DNA"/>
</dbReference>
<reference evidence="2" key="1">
    <citation type="journal article" date="2017" name="Nature">
        <title>The sunflower genome provides insights into oil metabolism, flowering and Asterid evolution.</title>
        <authorList>
            <person name="Badouin H."/>
            <person name="Gouzy J."/>
            <person name="Grassa C.J."/>
            <person name="Murat F."/>
            <person name="Staton S.E."/>
            <person name="Cottret L."/>
            <person name="Lelandais-Briere C."/>
            <person name="Owens G.L."/>
            <person name="Carrere S."/>
            <person name="Mayjonade B."/>
            <person name="Legrand L."/>
            <person name="Gill N."/>
            <person name="Kane N.C."/>
            <person name="Bowers J.E."/>
            <person name="Hubner S."/>
            <person name="Bellec A."/>
            <person name="Berard A."/>
            <person name="Berges H."/>
            <person name="Blanchet N."/>
            <person name="Boniface M.C."/>
            <person name="Brunel D."/>
            <person name="Catrice O."/>
            <person name="Chaidir N."/>
            <person name="Claudel C."/>
            <person name="Donnadieu C."/>
            <person name="Faraut T."/>
            <person name="Fievet G."/>
            <person name="Helmstetter N."/>
            <person name="King M."/>
            <person name="Knapp S.J."/>
            <person name="Lai Z."/>
            <person name="Le Paslier M.C."/>
            <person name="Lippi Y."/>
            <person name="Lorenzon L."/>
            <person name="Mandel J.R."/>
            <person name="Marage G."/>
            <person name="Marchand G."/>
            <person name="Marquand E."/>
            <person name="Bret-Mestries E."/>
            <person name="Morien E."/>
            <person name="Nambeesan S."/>
            <person name="Nguyen T."/>
            <person name="Pegot-Espagnet P."/>
            <person name="Pouilly N."/>
            <person name="Raftis F."/>
            <person name="Sallet E."/>
            <person name="Schiex T."/>
            <person name="Thomas J."/>
            <person name="Vandecasteele C."/>
            <person name="Vares D."/>
            <person name="Vear F."/>
            <person name="Vautrin S."/>
            <person name="Crespi M."/>
            <person name="Mangin B."/>
            <person name="Burke J.M."/>
            <person name="Salse J."/>
            <person name="Munos S."/>
            <person name="Vincourt P."/>
            <person name="Rieseberg L.H."/>
            <person name="Langlade N.B."/>
        </authorList>
    </citation>
    <scope>NUCLEOTIDE SEQUENCE</scope>
    <source>
        <tissue evidence="2">Leaves</tissue>
    </source>
</reference>
<keyword evidence="3" id="KW-1185">Reference proteome</keyword>
<proteinExistence type="predicted"/>
<reference evidence="2" key="2">
    <citation type="submission" date="2020-06" db="EMBL/GenBank/DDBJ databases">
        <title>Helianthus annuus Genome sequencing and assembly Release 2.</title>
        <authorList>
            <person name="Gouzy J."/>
            <person name="Langlade N."/>
            <person name="Munos S."/>
        </authorList>
    </citation>
    <scope>NUCLEOTIDE SEQUENCE</scope>
    <source>
        <tissue evidence="2">Leaves</tissue>
    </source>
</reference>
<evidence type="ECO:0000256" key="1">
    <source>
        <dbReference type="SAM" id="MobiDB-lite"/>
    </source>
</evidence>
<dbReference type="Gramene" id="mRNA:HanXRQr2_Chr01g0006451">
    <property type="protein sequence ID" value="CDS:HanXRQr2_Chr01g0006451.1"/>
    <property type="gene ID" value="HanXRQr2_Chr01g0006451"/>
</dbReference>
<organism evidence="2 3">
    <name type="scientific">Helianthus annuus</name>
    <name type="common">Common sunflower</name>
    <dbReference type="NCBI Taxonomy" id="4232"/>
    <lineage>
        <taxon>Eukaryota</taxon>
        <taxon>Viridiplantae</taxon>
        <taxon>Streptophyta</taxon>
        <taxon>Embryophyta</taxon>
        <taxon>Tracheophyta</taxon>
        <taxon>Spermatophyta</taxon>
        <taxon>Magnoliopsida</taxon>
        <taxon>eudicotyledons</taxon>
        <taxon>Gunneridae</taxon>
        <taxon>Pentapetalae</taxon>
        <taxon>asterids</taxon>
        <taxon>campanulids</taxon>
        <taxon>Asterales</taxon>
        <taxon>Asteraceae</taxon>
        <taxon>Asteroideae</taxon>
        <taxon>Heliantheae alliance</taxon>
        <taxon>Heliantheae</taxon>
        <taxon>Helianthus</taxon>
    </lineage>
</organism>